<proteinExistence type="predicted"/>
<dbReference type="OrthoDB" id="9805017at2"/>
<comment type="caution">
    <text evidence="2">The sequence shown here is derived from an EMBL/GenBank/DDBJ whole genome shotgun (WGS) entry which is preliminary data.</text>
</comment>
<organism evidence="2 3">
    <name type="scientific">Aquimarina algicola</name>
    <dbReference type="NCBI Taxonomy" id="2589995"/>
    <lineage>
        <taxon>Bacteria</taxon>
        <taxon>Pseudomonadati</taxon>
        <taxon>Bacteroidota</taxon>
        <taxon>Flavobacteriia</taxon>
        <taxon>Flavobacteriales</taxon>
        <taxon>Flavobacteriaceae</taxon>
        <taxon>Aquimarina</taxon>
    </lineage>
</organism>
<gene>
    <name evidence="2" type="ORF">FHK87_10455</name>
</gene>
<dbReference type="AlphaFoldDB" id="A0A504JBG4"/>
<feature type="region of interest" description="Disordered" evidence="1">
    <location>
        <begin position="717"/>
        <end position="775"/>
    </location>
</feature>
<evidence type="ECO:0000313" key="3">
    <source>
        <dbReference type="Proteomes" id="UP000315540"/>
    </source>
</evidence>
<accession>A0A504JBG4</accession>
<dbReference type="Proteomes" id="UP000315540">
    <property type="component" value="Unassembled WGS sequence"/>
</dbReference>
<protein>
    <recommendedName>
        <fullName evidence="4">Gliding motility-associated C-terminal domain-containing protein</fullName>
    </recommendedName>
</protein>
<dbReference type="Gene3D" id="2.60.40.10">
    <property type="entry name" value="Immunoglobulins"/>
    <property type="match status" value="3"/>
</dbReference>
<keyword evidence="3" id="KW-1185">Reference proteome</keyword>
<evidence type="ECO:0000313" key="2">
    <source>
        <dbReference type="EMBL" id="TPN87984.1"/>
    </source>
</evidence>
<dbReference type="PROSITE" id="PS00018">
    <property type="entry name" value="EF_HAND_1"/>
    <property type="match status" value="1"/>
</dbReference>
<evidence type="ECO:0000256" key="1">
    <source>
        <dbReference type="SAM" id="MobiDB-lite"/>
    </source>
</evidence>
<dbReference type="Pfam" id="PF13585">
    <property type="entry name" value="CHU_C"/>
    <property type="match status" value="1"/>
</dbReference>
<dbReference type="EMBL" id="VFWZ01000002">
    <property type="protein sequence ID" value="TPN87984.1"/>
    <property type="molecule type" value="Genomic_DNA"/>
</dbReference>
<dbReference type="InterPro" id="IPR018247">
    <property type="entry name" value="EF_Hand_1_Ca_BS"/>
</dbReference>
<feature type="region of interest" description="Disordered" evidence="1">
    <location>
        <begin position="266"/>
        <end position="293"/>
    </location>
</feature>
<name>A0A504JBG4_9FLAO</name>
<dbReference type="NCBIfam" id="NF033510">
    <property type="entry name" value="Ca_tandemer"/>
    <property type="match status" value="1"/>
</dbReference>
<dbReference type="RefSeq" id="WP_140592623.1">
    <property type="nucleotide sequence ID" value="NZ_VFWZ01000002.1"/>
</dbReference>
<reference evidence="2 3" key="1">
    <citation type="submission" date="2019-06" db="EMBL/GenBank/DDBJ databases">
        <authorList>
            <person name="Meng X."/>
        </authorList>
    </citation>
    <scope>NUCLEOTIDE SEQUENCE [LARGE SCALE GENOMIC DNA]</scope>
    <source>
        <strain evidence="2 3">M625</strain>
    </source>
</reference>
<dbReference type="InterPro" id="IPR013783">
    <property type="entry name" value="Ig-like_fold"/>
</dbReference>
<feature type="region of interest" description="Disordered" evidence="1">
    <location>
        <begin position="684"/>
        <end position="704"/>
    </location>
</feature>
<sequence>MTKRFLQLNNDTESYVCKKYALALLGFVIWLCSTCISKGYAQDVDNDGVIDIRDLDDDNDGIKDSDEDICVKANADDGIFTGPTTSAITWDFSTGERRPFSLPNVEIGDLFTVNPTSFIRKSGDYFFTINFSNPVPASEIVLIIFDYDRTGSINFEVTSGTATSRDFIARRYNNENLLTYDSNTGELTRTSPTSVVNPSEGIALQGQGNNIVSQITIRTNRLSSGDQIGYFITTPPYCDDDNDGVINSRDLDSDNDGIYDTVEAGGILSSSGSGRAQDDNDNTDNTGNIGIPTSAGSGLVPIATTTGISNHLNIDSDGDRCNDTSEAGFTDDDYDGILGPSPVVVDANGIVTSASDGYTNPNMAYIDDTITTICNTSITINQPIAIDDIINATEASTISVTGTTTGAIAGQPITLTFTDAVSNSVIVNTSVASDGSWIASNIDLTNLNDGIITISGIVVNQFSFTDNDAIQVELDMTDPVVDSFITNNFTPILVGNDKPNMLITILVSEENNTIPIATYSTVTDTDGNWSINTNTIIPASGVFPDLSDNDIIKISATDNAGNTGIGFVTIDITTPEADSFTSPIIKPILTGFGEPNETLTIQISVNSNTTPQATYTLITDSDGVWSIDTNQNVPVSGVFPDVENGDMINVQVNDIAGNTGNGVVLIDTTDSDADGLPDLIEEVEGSDPFDACDPNPAALPNGDCDSDTVFNQFEIGDDPETLQDTDGDTIPDIIDADDDNDDIPTVEENPDPNGDGNPEDAVDSNGNGVPDYLEPNTIDLNAVDGITVYATVSPNGDTFNDVLVIRGIEKFKNKVTIFNRWGVKVFDTQNYGSDHNFFSGIAEDKNVIAQNDGLPSGTYYYTLEYTLDSGVQKKRAGYFYLNR</sequence>
<feature type="compositionally biased region" description="Acidic residues" evidence="1">
    <location>
        <begin position="717"/>
        <end position="750"/>
    </location>
</feature>
<evidence type="ECO:0008006" key="4">
    <source>
        <dbReference type="Google" id="ProtNLM"/>
    </source>
</evidence>